<dbReference type="OrthoDB" id="3267098at2759"/>
<proteinExistence type="predicted"/>
<protein>
    <submittedName>
        <fullName evidence="1">Uncharacterized protein</fullName>
    </submittedName>
</protein>
<reference evidence="1 2" key="1">
    <citation type="journal article" date="2016" name="Mol. Biol. Evol.">
        <title>Comparative Genomics of Early-Diverging Mushroom-Forming Fungi Provides Insights into the Origins of Lignocellulose Decay Capabilities.</title>
        <authorList>
            <person name="Nagy L.G."/>
            <person name="Riley R."/>
            <person name="Tritt A."/>
            <person name="Adam C."/>
            <person name="Daum C."/>
            <person name="Floudas D."/>
            <person name="Sun H."/>
            <person name="Yadav J.S."/>
            <person name="Pangilinan J."/>
            <person name="Larsson K.H."/>
            <person name="Matsuura K."/>
            <person name="Barry K."/>
            <person name="Labutti K."/>
            <person name="Kuo R."/>
            <person name="Ohm R.A."/>
            <person name="Bhattacharya S.S."/>
            <person name="Shirouzu T."/>
            <person name="Yoshinaga Y."/>
            <person name="Martin F.M."/>
            <person name="Grigoriev I.V."/>
            <person name="Hibbett D.S."/>
        </authorList>
    </citation>
    <scope>NUCLEOTIDE SEQUENCE [LARGE SCALE GENOMIC DNA]</scope>
    <source>
        <strain evidence="1 2">93-53</strain>
    </source>
</reference>
<dbReference type="STRING" id="1314785.A0A165FIU1"/>
<keyword evidence="2" id="KW-1185">Reference proteome</keyword>
<dbReference type="InParanoid" id="A0A165FIU1"/>
<organism evidence="1 2">
    <name type="scientific">Laetiporus sulphureus 93-53</name>
    <dbReference type="NCBI Taxonomy" id="1314785"/>
    <lineage>
        <taxon>Eukaryota</taxon>
        <taxon>Fungi</taxon>
        <taxon>Dikarya</taxon>
        <taxon>Basidiomycota</taxon>
        <taxon>Agaricomycotina</taxon>
        <taxon>Agaricomycetes</taxon>
        <taxon>Polyporales</taxon>
        <taxon>Laetiporus</taxon>
    </lineage>
</organism>
<evidence type="ECO:0000313" key="1">
    <source>
        <dbReference type="EMBL" id="KZT09035.1"/>
    </source>
</evidence>
<sequence>LLHFENNKLYFHKVCHINYTTYDMWHVQDSINPHTHADIMLLVHEDDDNNEAGKHPYWYACIINVFHVNARYKSKTRLMHFLWVRWLE</sequence>
<dbReference type="RefSeq" id="XP_040766775.1">
    <property type="nucleotide sequence ID" value="XM_040904072.1"/>
</dbReference>
<gene>
    <name evidence="1" type="ORF">LAESUDRAFT_647751</name>
</gene>
<name>A0A165FIU1_9APHY</name>
<dbReference type="Proteomes" id="UP000076871">
    <property type="component" value="Unassembled WGS sequence"/>
</dbReference>
<accession>A0A165FIU1</accession>
<feature type="non-terminal residue" evidence="1">
    <location>
        <position position="1"/>
    </location>
</feature>
<dbReference type="GeneID" id="63821102"/>
<dbReference type="EMBL" id="KV427613">
    <property type="protein sequence ID" value="KZT09035.1"/>
    <property type="molecule type" value="Genomic_DNA"/>
</dbReference>
<evidence type="ECO:0000313" key="2">
    <source>
        <dbReference type="Proteomes" id="UP000076871"/>
    </source>
</evidence>
<dbReference type="AlphaFoldDB" id="A0A165FIU1"/>